<feature type="transmembrane region" description="Helical" evidence="6">
    <location>
        <begin position="122"/>
        <end position="141"/>
    </location>
</feature>
<feature type="transmembrane region" description="Helical" evidence="6">
    <location>
        <begin position="97"/>
        <end position="115"/>
    </location>
</feature>
<evidence type="ECO:0000256" key="3">
    <source>
        <dbReference type="ARBA" id="ARBA00022692"/>
    </source>
</evidence>
<name>A0A4R1K958_9BACT</name>
<evidence type="ECO:0000256" key="1">
    <source>
        <dbReference type="ARBA" id="ARBA00004651"/>
    </source>
</evidence>
<dbReference type="EMBL" id="SMGG01000004">
    <property type="protein sequence ID" value="TCK60916.1"/>
    <property type="molecule type" value="Genomic_DNA"/>
</dbReference>
<evidence type="ECO:0000256" key="6">
    <source>
        <dbReference type="SAM" id="Phobius"/>
    </source>
</evidence>
<organism evidence="8 9">
    <name type="scientific">Seleniivibrio woodruffii</name>
    <dbReference type="NCBI Taxonomy" id="1078050"/>
    <lineage>
        <taxon>Bacteria</taxon>
        <taxon>Pseudomonadati</taxon>
        <taxon>Deferribacterota</taxon>
        <taxon>Deferribacteres</taxon>
        <taxon>Deferribacterales</taxon>
        <taxon>Geovibrionaceae</taxon>
        <taxon>Seleniivibrio</taxon>
    </lineage>
</organism>
<evidence type="ECO:0000313" key="8">
    <source>
        <dbReference type="EMBL" id="TCK60916.1"/>
    </source>
</evidence>
<dbReference type="AlphaFoldDB" id="A0A4R1K958"/>
<feature type="transmembrane region" description="Helical" evidence="6">
    <location>
        <begin position="210"/>
        <end position="230"/>
    </location>
</feature>
<evidence type="ECO:0000256" key="4">
    <source>
        <dbReference type="ARBA" id="ARBA00022989"/>
    </source>
</evidence>
<comment type="subcellular location">
    <subcellularLocation>
        <location evidence="1">Cell membrane</location>
        <topology evidence="1">Multi-pass membrane protein</topology>
    </subcellularLocation>
</comment>
<feature type="transmembrane region" description="Helical" evidence="6">
    <location>
        <begin position="178"/>
        <end position="198"/>
    </location>
</feature>
<dbReference type="PANTHER" id="PTHR42920:SF5">
    <property type="entry name" value="EAMA DOMAIN-CONTAINING PROTEIN"/>
    <property type="match status" value="1"/>
</dbReference>
<feature type="transmembrane region" description="Helical" evidence="6">
    <location>
        <begin position="147"/>
        <end position="166"/>
    </location>
</feature>
<proteinExistence type="predicted"/>
<reference evidence="8 9" key="1">
    <citation type="submission" date="2019-03" db="EMBL/GenBank/DDBJ databases">
        <title>Genomic Encyclopedia of Type Strains, Phase IV (KMG-IV): sequencing the most valuable type-strain genomes for metagenomic binning, comparative biology and taxonomic classification.</title>
        <authorList>
            <person name="Goeker M."/>
        </authorList>
    </citation>
    <scope>NUCLEOTIDE SEQUENCE [LARGE SCALE GENOMIC DNA]</scope>
    <source>
        <strain evidence="8 9">DSM 24984</strain>
    </source>
</reference>
<feature type="domain" description="EamA" evidence="7">
    <location>
        <begin position="149"/>
        <end position="282"/>
    </location>
</feature>
<feature type="transmembrane region" description="Helical" evidence="6">
    <location>
        <begin position="242"/>
        <end position="260"/>
    </location>
</feature>
<feature type="transmembrane region" description="Helical" evidence="6">
    <location>
        <begin position="272"/>
        <end position="291"/>
    </location>
</feature>
<dbReference type="GO" id="GO:0005886">
    <property type="term" value="C:plasma membrane"/>
    <property type="evidence" value="ECO:0007669"/>
    <property type="project" value="UniProtKB-SubCell"/>
</dbReference>
<evidence type="ECO:0000256" key="2">
    <source>
        <dbReference type="ARBA" id="ARBA00022475"/>
    </source>
</evidence>
<dbReference type="Proteomes" id="UP000294614">
    <property type="component" value="Unassembled WGS sequence"/>
</dbReference>
<feature type="transmembrane region" description="Helical" evidence="6">
    <location>
        <begin position="38"/>
        <end position="59"/>
    </location>
</feature>
<dbReference type="InterPro" id="IPR051258">
    <property type="entry name" value="Diverse_Substrate_Transporter"/>
</dbReference>
<sequence>MQQKFREYFADSSLLFISLIWGSTFIVIKQTVELFEPITFVGLRFSLALAIMMVFCYFRRELFSIPLLKDGIKLGFTLFLVFTFQTLALKYATATEVGFLTGTYVLFVPILSAVFLKKNPHLFSWIGVLLSAAGMLMITVADSINLSGGQILALANAFFIGVQIILTDKYSRKYDAMLLTTVQIGVVAVMSMLYSLMFENPDFSQLKHPFVFWSLLFNATVATVFCFFIQTAMQKYTTPTKAAIMFTMEPISSAFFSFFIGGEVLKLKQYMGAAFIVIAILVAELGTYFRLRRKQP</sequence>
<accession>A0A4R1K958</accession>
<dbReference type="Pfam" id="PF00892">
    <property type="entry name" value="EamA"/>
    <property type="match status" value="2"/>
</dbReference>
<evidence type="ECO:0000256" key="5">
    <source>
        <dbReference type="ARBA" id="ARBA00023136"/>
    </source>
</evidence>
<gene>
    <name evidence="8" type="ORF">C8D98_1796</name>
</gene>
<keyword evidence="4 6" id="KW-1133">Transmembrane helix</keyword>
<dbReference type="InterPro" id="IPR037185">
    <property type="entry name" value="EmrE-like"/>
</dbReference>
<dbReference type="OrthoDB" id="9804865at2"/>
<dbReference type="PANTHER" id="PTHR42920">
    <property type="entry name" value="OS03G0707200 PROTEIN-RELATED"/>
    <property type="match status" value="1"/>
</dbReference>
<feature type="domain" description="EamA" evidence="7">
    <location>
        <begin position="13"/>
        <end position="139"/>
    </location>
</feature>
<protein>
    <submittedName>
        <fullName evidence="8">Drug/metabolite transporter (DMT)-like permease</fullName>
    </submittedName>
</protein>
<keyword evidence="3 6" id="KW-0812">Transmembrane</keyword>
<feature type="transmembrane region" description="Helical" evidence="6">
    <location>
        <begin position="71"/>
        <end position="91"/>
    </location>
</feature>
<dbReference type="RefSeq" id="WP_132873774.1">
    <property type="nucleotide sequence ID" value="NZ_SMGG01000004.1"/>
</dbReference>
<keyword evidence="9" id="KW-1185">Reference proteome</keyword>
<dbReference type="InterPro" id="IPR000620">
    <property type="entry name" value="EamA_dom"/>
</dbReference>
<evidence type="ECO:0000313" key="9">
    <source>
        <dbReference type="Proteomes" id="UP000294614"/>
    </source>
</evidence>
<keyword evidence="5 6" id="KW-0472">Membrane</keyword>
<feature type="transmembrane region" description="Helical" evidence="6">
    <location>
        <begin position="12"/>
        <end position="32"/>
    </location>
</feature>
<keyword evidence="2" id="KW-1003">Cell membrane</keyword>
<dbReference type="SUPFAM" id="SSF103481">
    <property type="entry name" value="Multidrug resistance efflux transporter EmrE"/>
    <property type="match status" value="2"/>
</dbReference>
<evidence type="ECO:0000259" key="7">
    <source>
        <dbReference type="Pfam" id="PF00892"/>
    </source>
</evidence>
<comment type="caution">
    <text evidence="8">The sequence shown here is derived from an EMBL/GenBank/DDBJ whole genome shotgun (WGS) entry which is preliminary data.</text>
</comment>